<sequence length="63" mass="6777">MQAQIWDALNPIADTKARLGLENGDYMEEPATEGLIRSAVASEALDGGFAGKVFQIRNVAEPE</sequence>
<dbReference type="Proteomes" id="UP000502331">
    <property type="component" value="Chromosome"/>
</dbReference>
<name>A0A6H0SK56_9MICC</name>
<dbReference type="AlphaFoldDB" id="A0A6H0SK56"/>
<evidence type="ECO:0000313" key="2">
    <source>
        <dbReference type="Proteomes" id="UP000502331"/>
    </source>
</evidence>
<keyword evidence="2" id="KW-1185">Reference proteome</keyword>
<organism evidence="1 2">
    <name type="scientific">Glutamicibacter mishrai</name>
    <dbReference type="NCBI Taxonomy" id="1775880"/>
    <lineage>
        <taxon>Bacteria</taxon>
        <taxon>Bacillati</taxon>
        <taxon>Actinomycetota</taxon>
        <taxon>Actinomycetes</taxon>
        <taxon>Micrococcales</taxon>
        <taxon>Micrococcaceae</taxon>
        <taxon>Glutamicibacter</taxon>
    </lineage>
</organism>
<gene>
    <name evidence="1" type="ORF">D3791_11650</name>
</gene>
<proteinExistence type="predicted"/>
<protein>
    <submittedName>
        <fullName evidence="1">Uncharacterized protein</fullName>
    </submittedName>
</protein>
<dbReference type="EMBL" id="CP032549">
    <property type="protein sequence ID" value="QIV87704.1"/>
    <property type="molecule type" value="Genomic_DNA"/>
</dbReference>
<evidence type="ECO:0000313" key="1">
    <source>
        <dbReference type="EMBL" id="QIV87704.1"/>
    </source>
</evidence>
<reference evidence="1 2" key="1">
    <citation type="submission" date="2018-09" db="EMBL/GenBank/DDBJ databases">
        <title>Glutamicibacter mishrai S5-52T (LMG 29155T = KCTC 39846T).</title>
        <authorList>
            <person name="Das S.K."/>
        </authorList>
    </citation>
    <scope>NUCLEOTIDE SEQUENCE [LARGE SCALE GENOMIC DNA]</scope>
    <source>
        <strain evidence="1 2">S5-52</strain>
    </source>
</reference>
<accession>A0A6H0SK56</accession>